<accession>A0A0C3JP07</accession>
<dbReference type="Pfam" id="PF03732">
    <property type="entry name" value="Retrotrans_gag"/>
    <property type="match status" value="1"/>
</dbReference>
<keyword evidence="1" id="KW-0507">mRNA processing</keyword>
<reference evidence="5 6" key="1">
    <citation type="submission" date="2014-04" db="EMBL/GenBank/DDBJ databases">
        <authorList>
            <consortium name="DOE Joint Genome Institute"/>
            <person name="Kuo A."/>
            <person name="Kohler A."/>
            <person name="Costa M.D."/>
            <person name="Nagy L.G."/>
            <person name="Floudas D."/>
            <person name="Copeland A."/>
            <person name="Barry K.W."/>
            <person name="Cichocki N."/>
            <person name="Veneault-Fourrey C."/>
            <person name="LaButti K."/>
            <person name="Lindquist E.A."/>
            <person name="Lipzen A."/>
            <person name="Lundell T."/>
            <person name="Morin E."/>
            <person name="Murat C."/>
            <person name="Sun H."/>
            <person name="Tunlid A."/>
            <person name="Henrissat B."/>
            <person name="Grigoriev I.V."/>
            <person name="Hibbett D.S."/>
            <person name="Martin F."/>
            <person name="Nordberg H.P."/>
            <person name="Cantor M.N."/>
            <person name="Hua S.X."/>
        </authorList>
    </citation>
    <scope>NUCLEOTIDE SEQUENCE [LARGE SCALE GENOMIC DNA]</scope>
    <source>
        <strain evidence="5 6">Marx 270</strain>
    </source>
</reference>
<dbReference type="InterPro" id="IPR001878">
    <property type="entry name" value="Znf_CCHC"/>
</dbReference>
<keyword evidence="6" id="KW-1185">Reference proteome</keyword>
<feature type="region of interest" description="Disordered" evidence="3">
    <location>
        <begin position="315"/>
        <end position="389"/>
    </location>
</feature>
<evidence type="ECO:0000313" key="5">
    <source>
        <dbReference type="EMBL" id="KIO10903.1"/>
    </source>
</evidence>
<keyword evidence="2" id="KW-0862">Zinc</keyword>
<name>A0A0C3JP07_PISTI</name>
<feature type="region of interest" description="Disordered" evidence="3">
    <location>
        <begin position="1"/>
        <end position="120"/>
    </location>
</feature>
<dbReference type="EMBL" id="KN831951">
    <property type="protein sequence ID" value="KIO10903.1"/>
    <property type="molecule type" value="Genomic_DNA"/>
</dbReference>
<dbReference type="InterPro" id="IPR036875">
    <property type="entry name" value="Znf_CCHC_sf"/>
</dbReference>
<evidence type="ECO:0000256" key="1">
    <source>
        <dbReference type="ARBA" id="ARBA00022664"/>
    </source>
</evidence>
<keyword evidence="2" id="KW-0863">Zinc-finger</keyword>
<dbReference type="STRING" id="870435.A0A0C3JP07"/>
<dbReference type="Proteomes" id="UP000054217">
    <property type="component" value="Unassembled WGS sequence"/>
</dbReference>
<dbReference type="PANTHER" id="PTHR15503">
    <property type="entry name" value="LDOC1 RELATED"/>
    <property type="match status" value="1"/>
</dbReference>
<proteinExistence type="predicted"/>
<dbReference type="InParanoid" id="A0A0C3JP07"/>
<dbReference type="OrthoDB" id="2691415at2759"/>
<organism evidence="5 6">
    <name type="scientific">Pisolithus tinctorius Marx 270</name>
    <dbReference type="NCBI Taxonomy" id="870435"/>
    <lineage>
        <taxon>Eukaryota</taxon>
        <taxon>Fungi</taxon>
        <taxon>Dikarya</taxon>
        <taxon>Basidiomycota</taxon>
        <taxon>Agaricomycotina</taxon>
        <taxon>Agaricomycetes</taxon>
        <taxon>Agaricomycetidae</taxon>
        <taxon>Boletales</taxon>
        <taxon>Sclerodermatineae</taxon>
        <taxon>Pisolithaceae</taxon>
        <taxon>Pisolithus</taxon>
    </lineage>
</organism>
<dbReference type="PROSITE" id="PS50158">
    <property type="entry name" value="ZF_CCHC"/>
    <property type="match status" value="1"/>
</dbReference>
<feature type="compositionally biased region" description="Polar residues" evidence="3">
    <location>
        <begin position="14"/>
        <end position="23"/>
    </location>
</feature>
<dbReference type="InterPro" id="IPR005162">
    <property type="entry name" value="Retrotrans_gag_dom"/>
</dbReference>
<feature type="compositionally biased region" description="Low complexity" evidence="3">
    <location>
        <begin position="346"/>
        <end position="374"/>
    </location>
</feature>
<protein>
    <recommendedName>
        <fullName evidence="4">CCHC-type domain-containing protein</fullName>
    </recommendedName>
</protein>
<dbReference type="HOGENOM" id="CLU_033743_1_0_1"/>
<dbReference type="AlphaFoldDB" id="A0A0C3JP07"/>
<dbReference type="PANTHER" id="PTHR15503:SF22">
    <property type="entry name" value="TRANSPOSON TY3-I GAG POLYPROTEIN"/>
    <property type="match status" value="1"/>
</dbReference>
<evidence type="ECO:0000259" key="4">
    <source>
        <dbReference type="PROSITE" id="PS50158"/>
    </source>
</evidence>
<dbReference type="GO" id="GO:0006397">
    <property type="term" value="P:mRNA processing"/>
    <property type="evidence" value="ECO:0007669"/>
    <property type="project" value="UniProtKB-KW"/>
</dbReference>
<sequence>MATKTCFQPPCGHSATNPDSASASGAHCETALAALGTTRNSPGPVSPFRGFSACTSNTPTPHRPTAPIPEGDPGDDGLGNNDDSNPDDDDPGNDPDDNGPGDDNLDENDPEDEPDFPDLDTEPVIMVLDNLTGAIKLLARNAHTSPESSSRTKLHKPDTFDGTDPKKLHAFFIQCELNFQDHPWAFRTNCAKVIFTQSYLKGMALEWFELDLLRLDDPSDQPLWMDSWREFILELQTTFGPHNPVADAESQLDHLYMKDNQHINKYVVDFNWLALQIKDEVCQVGKPWTLHKLCHLAQEIDACYWECKEEVQRASKHQSSSNPSNNKSGGSGNNSQSKTGQEKAKTSNNNNSGSSPKPASSKLGNNNSSNSSKPKPSKLGKDGKLTPEEHKRHIDRNLCMFCGGSGHFADKCPKKAGKAKACTVATTEAALASGLGTTPETKK</sequence>
<feature type="compositionally biased region" description="Acidic residues" evidence="3">
    <location>
        <begin position="84"/>
        <end position="120"/>
    </location>
</feature>
<dbReference type="GO" id="GO:0008270">
    <property type="term" value="F:zinc ion binding"/>
    <property type="evidence" value="ECO:0007669"/>
    <property type="project" value="UniProtKB-KW"/>
</dbReference>
<dbReference type="SUPFAM" id="SSF57756">
    <property type="entry name" value="Retrovirus zinc finger-like domains"/>
    <property type="match status" value="1"/>
</dbReference>
<feature type="compositionally biased region" description="Basic and acidic residues" evidence="3">
    <location>
        <begin position="379"/>
        <end position="389"/>
    </location>
</feature>
<feature type="domain" description="CCHC-type" evidence="4">
    <location>
        <begin position="399"/>
        <end position="414"/>
    </location>
</feature>
<feature type="compositionally biased region" description="Low complexity" evidence="3">
    <location>
        <begin position="317"/>
        <end position="339"/>
    </location>
</feature>
<evidence type="ECO:0000256" key="2">
    <source>
        <dbReference type="PROSITE-ProRule" id="PRU00047"/>
    </source>
</evidence>
<gene>
    <name evidence="5" type="ORF">M404DRAFT_21114</name>
</gene>
<dbReference type="InterPro" id="IPR032567">
    <property type="entry name" value="RTL1-rel"/>
</dbReference>
<reference evidence="6" key="2">
    <citation type="submission" date="2015-01" db="EMBL/GenBank/DDBJ databases">
        <title>Evolutionary Origins and Diversification of the Mycorrhizal Mutualists.</title>
        <authorList>
            <consortium name="DOE Joint Genome Institute"/>
            <consortium name="Mycorrhizal Genomics Consortium"/>
            <person name="Kohler A."/>
            <person name="Kuo A."/>
            <person name="Nagy L.G."/>
            <person name="Floudas D."/>
            <person name="Copeland A."/>
            <person name="Barry K.W."/>
            <person name="Cichocki N."/>
            <person name="Veneault-Fourrey C."/>
            <person name="LaButti K."/>
            <person name="Lindquist E.A."/>
            <person name="Lipzen A."/>
            <person name="Lundell T."/>
            <person name="Morin E."/>
            <person name="Murat C."/>
            <person name="Riley R."/>
            <person name="Ohm R."/>
            <person name="Sun H."/>
            <person name="Tunlid A."/>
            <person name="Henrissat B."/>
            <person name="Grigoriev I.V."/>
            <person name="Hibbett D.S."/>
            <person name="Martin F."/>
        </authorList>
    </citation>
    <scope>NUCLEOTIDE SEQUENCE [LARGE SCALE GENOMIC DNA]</scope>
    <source>
        <strain evidence="6">Marx 270</strain>
    </source>
</reference>
<evidence type="ECO:0000256" key="3">
    <source>
        <dbReference type="SAM" id="MobiDB-lite"/>
    </source>
</evidence>
<keyword evidence="2" id="KW-0479">Metal-binding</keyword>
<evidence type="ECO:0000313" key="6">
    <source>
        <dbReference type="Proteomes" id="UP000054217"/>
    </source>
</evidence>
<dbReference type="GO" id="GO:0003676">
    <property type="term" value="F:nucleic acid binding"/>
    <property type="evidence" value="ECO:0007669"/>
    <property type="project" value="InterPro"/>
</dbReference>